<reference evidence="3" key="1">
    <citation type="journal article" date="2017" name="Nat. Commun.">
        <title>The asparagus genome sheds light on the origin and evolution of a young Y chromosome.</title>
        <authorList>
            <person name="Harkess A."/>
            <person name="Zhou J."/>
            <person name="Xu C."/>
            <person name="Bowers J.E."/>
            <person name="Van der Hulst R."/>
            <person name="Ayyampalayam S."/>
            <person name="Mercati F."/>
            <person name="Riccardi P."/>
            <person name="McKain M.R."/>
            <person name="Kakrana A."/>
            <person name="Tang H."/>
            <person name="Ray J."/>
            <person name="Groenendijk J."/>
            <person name="Arikit S."/>
            <person name="Mathioni S.M."/>
            <person name="Nakano M."/>
            <person name="Shan H."/>
            <person name="Telgmann-Rauber A."/>
            <person name="Kanno A."/>
            <person name="Yue Z."/>
            <person name="Chen H."/>
            <person name="Li W."/>
            <person name="Chen Y."/>
            <person name="Xu X."/>
            <person name="Zhang Y."/>
            <person name="Luo S."/>
            <person name="Chen H."/>
            <person name="Gao J."/>
            <person name="Mao Z."/>
            <person name="Pires J.C."/>
            <person name="Luo M."/>
            <person name="Kudrna D."/>
            <person name="Wing R.A."/>
            <person name="Meyers B.C."/>
            <person name="Yi K."/>
            <person name="Kong H."/>
            <person name="Lavrijsen P."/>
            <person name="Sunseri F."/>
            <person name="Falavigna A."/>
            <person name="Ye Y."/>
            <person name="Leebens-Mack J.H."/>
            <person name="Chen G."/>
        </authorList>
    </citation>
    <scope>NUCLEOTIDE SEQUENCE [LARGE SCALE GENOMIC DNA]</scope>
    <source>
        <strain evidence="3">cv. DH0086</strain>
    </source>
</reference>
<evidence type="ECO:0000313" key="3">
    <source>
        <dbReference type="Proteomes" id="UP000243459"/>
    </source>
</evidence>
<proteinExistence type="predicted"/>
<dbReference type="EMBL" id="CM007384">
    <property type="protein sequence ID" value="ONK73052.1"/>
    <property type="molecule type" value="Genomic_DNA"/>
</dbReference>
<keyword evidence="3" id="KW-1185">Reference proteome</keyword>
<feature type="compositionally biased region" description="Basic and acidic residues" evidence="1">
    <location>
        <begin position="1"/>
        <end position="17"/>
    </location>
</feature>
<dbReference type="AlphaFoldDB" id="A0A5P1F4E6"/>
<dbReference type="Proteomes" id="UP000243459">
    <property type="component" value="Chromosome 4"/>
</dbReference>
<feature type="region of interest" description="Disordered" evidence="1">
    <location>
        <begin position="1"/>
        <end position="24"/>
    </location>
</feature>
<protein>
    <submittedName>
        <fullName evidence="2">Uncharacterized protein</fullName>
    </submittedName>
</protein>
<sequence length="95" mass="10564">MSGERNRQRRAIEEARRQGLSVEGGRGTCAEVADAGSAARGETGWAELSGRTIGARGGEWREGSDKISPREKKRRRELVRRGGRWRSLVGDVDWL</sequence>
<evidence type="ECO:0000256" key="1">
    <source>
        <dbReference type="SAM" id="MobiDB-lite"/>
    </source>
</evidence>
<feature type="region of interest" description="Disordered" evidence="1">
    <location>
        <begin position="56"/>
        <end position="76"/>
    </location>
</feature>
<dbReference type="Gramene" id="ONK73052">
    <property type="protein sequence ID" value="ONK73052"/>
    <property type="gene ID" value="A4U43_C04F26650"/>
</dbReference>
<name>A0A5P1F4E6_ASPOF</name>
<evidence type="ECO:0000313" key="2">
    <source>
        <dbReference type="EMBL" id="ONK73052.1"/>
    </source>
</evidence>
<organism evidence="2 3">
    <name type="scientific">Asparagus officinalis</name>
    <name type="common">Garden asparagus</name>
    <dbReference type="NCBI Taxonomy" id="4686"/>
    <lineage>
        <taxon>Eukaryota</taxon>
        <taxon>Viridiplantae</taxon>
        <taxon>Streptophyta</taxon>
        <taxon>Embryophyta</taxon>
        <taxon>Tracheophyta</taxon>
        <taxon>Spermatophyta</taxon>
        <taxon>Magnoliopsida</taxon>
        <taxon>Liliopsida</taxon>
        <taxon>Asparagales</taxon>
        <taxon>Asparagaceae</taxon>
        <taxon>Asparagoideae</taxon>
        <taxon>Asparagus</taxon>
    </lineage>
</organism>
<feature type="compositionally biased region" description="Basic and acidic residues" evidence="1">
    <location>
        <begin position="58"/>
        <end position="70"/>
    </location>
</feature>
<gene>
    <name evidence="2" type="ORF">A4U43_C04F26650</name>
</gene>
<accession>A0A5P1F4E6</accession>